<dbReference type="InterPro" id="IPR002347">
    <property type="entry name" value="SDR_fam"/>
</dbReference>
<protein>
    <submittedName>
        <fullName evidence="4">SDR family NAD(P)-dependent oxidoreductase</fullName>
    </submittedName>
</protein>
<dbReference type="EMBL" id="JAKEIP010000006">
    <property type="protein sequence ID" value="MCF1592579.1"/>
    <property type="molecule type" value="Genomic_DNA"/>
</dbReference>
<evidence type="ECO:0000313" key="4">
    <source>
        <dbReference type="EMBL" id="MCF1592579.1"/>
    </source>
</evidence>
<proteinExistence type="inferred from homology"/>
<dbReference type="PROSITE" id="PS00061">
    <property type="entry name" value="ADH_SHORT"/>
    <property type="match status" value="1"/>
</dbReference>
<dbReference type="Proteomes" id="UP001139384">
    <property type="component" value="Unassembled WGS sequence"/>
</dbReference>
<dbReference type="RefSeq" id="WP_234760889.1">
    <property type="nucleotide sequence ID" value="NZ_JAKEIP010000006.1"/>
</dbReference>
<evidence type="ECO:0000256" key="2">
    <source>
        <dbReference type="ARBA" id="ARBA00023002"/>
    </source>
</evidence>
<dbReference type="Pfam" id="PF00106">
    <property type="entry name" value="adh_short"/>
    <property type="match status" value="1"/>
</dbReference>
<dbReference type="AlphaFoldDB" id="A0A9X1PU43"/>
<comment type="similarity">
    <text evidence="1 3">Belongs to the short-chain dehydrogenases/reductases (SDR) family.</text>
</comment>
<reference evidence="4" key="1">
    <citation type="submission" date="2022-01" db="EMBL/GenBank/DDBJ databases">
        <title>Draft Genome Sequences of Seven Type Strains of the Genus Streptomyces.</title>
        <authorList>
            <person name="Aziz S."/>
            <person name="Coretto E."/>
            <person name="Chronakova A."/>
            <person name="Sproer C."/>
            <person name="Huber K."/>
            <person name="Nouioui I."/>
            <person name="Gross H."/>
        </authorList>
    </citation>
    <scope>NUCLEOTIDE SEQUENCE</scope>
    <source>
        <strain evidence="4">DSM 103493</strain>
    </source>
</reference>
<comment type="caution">
    <text evidence="4">The sequence shown here is derived from an EMBL/GenBank/DDBJ whole genome shotgun (WGS) entry which is preliminary data.</text>
</comment>
<dbReference type="PANTHER" id="PTHR43658">
    <property type="entry name" value="SHORT-CHAIN DEHYDROGENASE/REDUCTASE"/>
    <property type="match status" value="1"/>
</dbReference>
<evidence type="ECO:0000256" key="1">
    <source>
        <dbReference type="ARBA" id="ARBA00006484"/>
    </source>
</evidence>
<dbReference type="InterPro" id="IPR020904">
    <property type="entry name" value="Sc_DH/Rdtase_CS"/>
</dbReference>
<name>A0A9X1PU43_STRM4</name>
<keyword evidence="2" id="KW-0560">Oxidoreductase</keyword>
<evidence type="ECO:0000313" key="5">
    <source>
        <dbReference type="Proteomes" id="UP001139384"/>
    </source>
</evidence>
<sequence length="255" mass="26389">MQVRNSVALITGGAGGLGAGTARMITEGGGRAVLVDLPTSPGKEQVAALGEDKAVFVPTDITDTEQVASAVEAALERFGRIDLCVNAAGISPGIRTVDRSGRLFPLDVFRSAVEINLIGAFDVSRQAALAMTRNEPGTDGERGLIVQVSSIAAAEGQAGQTAYTASKAGLAAMVLPMARDLAPSGIRVMGVMPGIMDTPMLAGLDDKRRSALVGLSLFPKRLGTPEDFAVLVRSFMENTLLNADVVRLDAAARLA</sequence>
<dbReference type="PANTHER" id="PTHR43658:SF8">
    <property type="entry name" value="17-BETA-HYDROXYSTEROID DEHYDROGENASE 14-RELATED"/>
    <property type="match status" value="1"/>
</dbReference>
<dbReference type="SUPFAM" id="SSF51735">
    <property type="entry name" value="NAD(P)-binding Rossmann-fold domains"/>
    <property type="match status" value="1"/>
</dbReference>
<dbReference type="GO" id="GO:0016491">
    <property type="term" value="F:oxidoreductase activity"/>
    <property type="evidence" value="ECO:0007669"/>
    <property type="project" value="UniProtKB-KW"/>
</dbReference>
<evidence type="ECO:0000256" key="3">
    <source>
        <dbReference type="RuleBase" id="RU000363"/>
    </source>
</evidence>
<organism evidence="4 5">
    <name type="scientific">Streptomyces muensis</name>
    <dbReference type="NCBI Taxonomy" id="1077944"/>
    <lineage>
        <taxon>Bacteria</taxon>
        <taxon>Bacillati</taxon>
        <taxon>Actinomycetota</taxon>
        <taxon>Actinomycetes</taxon>
        <taxon>Kitasatosporales</taxon>
        <taxon>Streptomycetaceae</taxon>
        <taxon>Streptomyces</taxon>
    </lineage>
</organism>
<dbReference type="PRINTS" id="PR00080">
    <property type="entry name" value="SDRFAMILY"/>
</dbReference>
<dbReference type="PRINTS" id="PR00081">
    <property type="entry name" value="GDHRDH"/>
</dbReference>
<gene>
    <name evidence="4" type="ORF">L0P92_03210</name>
</gene>
<keyword evidence="5" id="KW-1185">Reference proteome</keyword>
<dbReference type="InterPro" id="IPR036291">
    <property type="entry name" value="NAD(P)-bd_dom_sf"/>
</dbReference>
<accession>A0A9X1PU43</accession>
<dbReference type="Gene3D" id="3.40.50.720">
    <property type="entry name" value="NAD(P)-binding Rossmann-like Domain"/>
    <property type="match status" value="1"/>
</dbReference>